<dbReference type="VEuPathDB" id="TrichDB:TVAG_417780"/>
<dbReference type="Proteomes" id="UP000001542">
    <property type="component" value="Unassembled WGS sequence"/>
</dbReference>
<accession>A2ED98</accession>
<reference evidence="1" key="2">
    <citation type="journal article" date="2007" name="Science">
        <title>Draft genome sequence of the sexually transmitted pathogen Trichomonas vaginalis.</title>
        <authorList>
            <person name="Carlton J.M."/>
            <person name="Hirt R.P."/>
            <person name="Silva J.C."/>
            <person name="Delcher A.L."/>
            <person name="Schatz M."/>
            <person name="Zhao Q."/>
            <person name="Wortman J.R."/>
            <person name="Bidwell S.L."/>
            <person name="Alsmark U.C.M."/>
            <person name="Besteiro S."/>
            <person name="Sicheritz-Ponten T."/>
            <person name="Noel C.J."/>
            <person name="Dacks J.B."/>
            <person name="Foster P.G."/>
            <person name="Simillion C."/>
            <person name="Van de Peer Y."/>
            <person name="Miranda-Saavedra D."/>
            <person name="Barton G.J."/>
            <person name="Westrop G.D."/>
            <person name="Mueller S."/>
            <person name="Dessi D."/>
            <person name="Fiori P.L."/>
            <person name="Ren Q."/>
            <person name="Paulsen I."/>
            <person name="Zhang H."/>
            <person name="Bastida-Corcuera F.D."/>
            <person name="Simoes-Barbosa A."/>
            <person name="Brown M.T."/>
            <person name="Hayes R.D."/>
            <person name="Mukherjee M."/>
            <person name="Okumura C.Y."/>
            <person name="Schneider R."/>
            <person name="Smith A.J."/>
            <person name="Vanacova S."/>
            <person name="Villalvazo M."/>
            <person name="Haas B.J."/>
            <person name="Pertea M."/>
            <person name="Feldblyum T.V."/>
            <person name="Utterback T.R."/>
            <person name="Shu C.L."/>
            <person name="Osoegawa K."/>
            <person name="de Jong P.J."/>
            <person name="Hrdy I."/>
            <person name="Horvathova L."/>
            <person name="Zubacova Z."/>
            <person name="Dolezal P."/>
            <person name="Malik S.B."/>
            <person name="Logsdon J.M. Jr."/>
            <person name="Henze K."/>
            <person name="Gupta A."/>
            <person name="Wang C.C."/>
            <person name="Dunne R.L."/>
            <person name="Upcroft J.A."/>
            <person name="Upcroft P."/>
            <person name="White O."/>
            <person name="Salzberg S.L."/>
            <person name="Tang P."/>
            <person name="Chiu C.-H."/>
            <person name="Lee Y.-S."/>
            <person name="Embley T.M."/>
            <person name="Coombs G.H."/>
            <person name="Mottram J.C."/>
            <person name="Tachezy J."/>
            <person name="Fraser-Liggett C.M."/>
            <person name="Johnson P.J."/>
        </authorList>
    </citation>
    <scope>NUCLEOTIDE SEQUENCE [LARGE SCALE GENOMIC DNA]</scope>
    <source>
        <strain evidence="1">G3</strain>
    </source>
</reference>
<proteinExistence type="predicted"/>
<evidence type="ECO:0000313" key="1">
    <source>
        <dbReference type="EMBL" id="EAY09356.1"/>
    </source>
</evidence>
<name>A2ED98_TRIV3</name>
<dbReference type="EMBL" id="DS113359">
    <property type="protein sequence ID" value="EAY09356.1"/>
    <property type="molecule type" value="Genomic_DNA"/>
</dbReference>
<dbReference type="RefSeq" id="XP_001321579.1">
    <property type="nucleotide sequence ID" value="XM_001321544.1"/>
</dbReference>
<reference evidence="1" key="1">
    <citation type="submission" date="2006-10" db="EMBL/GenBank/DDBJ databases">
        <authorList>
            <person name="Amadeo P."/>
            <person name="Zhao Q."/>
            <person name="Wortman J."/>
            <person name="Fraser-Liggett C."/>
            <person name="Carlton J."/>
        </authorList>
    </citation>
    <scope>NUCLEOTIDE SEQUENCE</scope>
    <source>
        <strain evidence="1">G3</strain>
    </source>
</reference>
<protein>
    <submittedName>
        <fullName evidence="1">Uncharacterized protein</fullName>
    </submittedName>
</protein>
<evidence type="ECO:0000313" key="2">
    <source>
        <dbReference type="Proteomes" id="UP000001542"/>
    </source>
</evidence>
<dbReference type="SMR" id="A2ED98"/>
<gene>
    <name evidence="1" type="ORF">TVAG_417780</name>
</gene>
<dbReference type="KEGG" id="tva:4767303"/>
<keyword evidence="2" id="KW-1185">Reference proteome</keyword>
<sequence>MTYQNLYKTRRYKYWGSDKFAQRKNIQQTSFEYGMCYHYSLWSGKSISSISCNYVENVDSGRDGKLIATYSKLSMFDCCILRNEIPYTFYLRDQGSIVFNNSFADKYSAISQTNSVEYINTFANSECKYYIDIFENEIEGNSQDEEDELDDIEKVKQIVRYLNKTSNFIHLIS</sequence>
<dbReference type="VEuPathDB" id="TrichDB:TVAGG3_0876220"/>
<dbReference type="InParanoid" id="A2ED98"/>
<dbReference type="AlphaFoldDB" id="A2ED98"/>
<organism evidence="1 2">
    <name type="scientific">Trichomonas vaginalis (strain ATCC PRA-98 / G3)</name>
    <dbReference type="NCBI Taxonomy" id="412133"/>
    <lineage>
        <taxon>Eukaryota</taxon>
        <taxon>Metamonada</taxon>
        <taxon>Parabasalia</taxon>
        <taxon>Trichomonadida</taxon>
        <taxon>Trichomonadidae</taxon>
        <taxon>Trichomonas</taxon>
    </lineage>
</organism>